<dbReference type="RefSeq" id="WP_227018274.1">
    <property type="nucleotide sequence ID" value="NZ_JAGSND010000005.1"/>
</dbReference>
<dbReference type="EMBL" id="JAGSND010000005">
    <property type="protein sequence ID" value="MBR0598149.1"/>
    <property type="molecule type" value="Genomic_DNA"/>
</dbReference>
<dbReference type="InterPro" id="IPR027417">
    <property type="entry name" value="P-loop_NTPase"/>
</dbReference>
<dbReference type="GO" id="GO:0005886">
    <property type="term" value="C:plasma membrane"/>
    <property type="evidence" value="ECO:0007669"/>
    <property type="project" value="UniProtKB-SubCell"/>
</dbReference>
<comment type="caution">
    <text evidence="7">The sequence shown here is derived from an EMBL/GenBank/DDBJ whole genome shotgun (WGS) entry which is preliminary data.</text>
</comment>
<sequence length="591" mass="66767">MNVKIERMLLLNLPYVLIALFATKLGEAWRYSPGLDISQKVLNLMDGFALAFQSPWPSLLPQDLILGIGIAGGIKLAVYVKGRNAKKYRKNIEYGSARWGRPEDIKPFIDPTFRNNVILTETERLTMNNRPKDPRLARNKNVMVVGGSGSGKTRFWLKPNLMQCHSSYVVTDPKGSVVVECGQLLLREGYKIKILNTINFNKSMHYNPFAYIKSEKDILKLVTALIANTKGEGKAGDDFWVKAETLLYTALMGYIHYEAPESERNFTTLIELINASEVREDDEDFQNPVDLMFAALEERDSEHFAVRQYKKYKLAAGKTAKSILISCGARLAPFDIKELRDLTAYDEMELDALGDRKTALFIIISDTDDTFNFLVSMAYTQLFNLLCDKADDVYGGRLPVHVRCLIDEAANIGQIPKLEKLVATIRSREISACLVLQAQSQLKALYKDHCDTIIGNMDSTIFLGGKERTTLKELSETLGKETIDTFNTGESRGREVSHSLNYQKLGKELMSIDELAVLDGGKCILQLRGVRPFLSNKYDITKHPNYKYLSDADPRNAFNIEKYLSTRLKPKPDEIYEVYHMDLSAEPEAAE</sequence>
<dbReference type="SUPFAM" id="SSF52540">
    <property type="entry name" value="P-loop containing nucleoside triphosphate hydrolases"/>
    <property type="match status" value="1"/>
</dbReference>
<accession>A0A8J8B1E0</accession>
<keyword evidence="6" id="KW-0472">Membrane</keyword>
<keyword evidence="8" id="KW-1185">Reference proteome</keyword>
<dbReference type="InterPro" id="IPR003688">
    <property type="entry name" value="TraG/VirD4"/>
</dbReference>
<keyword evidence="5" id="KW-1133">Transmembrane helix</keyword>
<evidence type="ECO:0000313" key="7">
    <source>
        <dbReference type="EMBL" id="MBR0598149.1"/>
    </source>
</evidence>
<evidence type="ECO:0000256" key="4">
    <source>
        <dbReference type="ARBA" id="ARBA00022692"/>
    </source>
</evidence>
<evidence type="ECO:0000256" key="6">
    <source>
        <dbReference type="ARBA" id="ARBA00023136"/>
    </source>
</evidence>
<evidence type="ECO:0000256" key="5">
    <source>
        <dbReference type="ARBA" id="ARBA00022989"/>
    </source>
</evidence>
<dbReference type="PANTHER" id="PTHR37937:SF1">
    <property type="entry name" value="CONJUGATIVE TRANSFER: DNA TRANSPORT"/>
    <property type="match status" value="1"/>
</dbReference>
<dbReference type="AlphaFoldDB" id="A0A8J8B1E0"/>
<name>A0A8J8B1E0_9FIRM</name>
<keyword evidence="4" id="KW-0812">Transmembrane</keyword>
<dbReference type="CDD" id="cd01127">
    <property type="entry name" value="TrwB_TraG_TraD_VirD4"/>
    <property type="match status" value="1"/>
</dbReference>
<proteinExistence type="inferred from homology"/>
<evidence type="ECO:0000313" key="8">
    <source>
        <dbReference type="Proteomes" id="UP000675664"/>
    </source>
</evidence>
<gene>
    <name evidence="7" type="ORF">KCX82_09715</name>
</gene>
<protein>
    <submittedName>
        <fullName evidence="7">Type IV secretory system conjugative DNA transfer family protein</fullName>
    </submittedName>
</protein>
<reference evidence="7" key="1">
    <citation type="submission" date="2021-04" db="EMBL/GenBank/DDBJ databases">
        <title>Sinoanaerobacter chloroacetimidivorans sp. nov., an obligate anaerobic bacterium isolated from anaerobic sludge.</title>
        <authorList>
            <person name="Bao Y."/>
        </authorList>
    </citation>
    <scope>NUCLEOTIDE SEQUENCE</scope>
    <source>
        <strain evidence="7">BAD-6</strain>
    </source>
</reference>
<evidence type="ECO:0000256" key="1">
    <source>
        <dbReference type="ARBA" id="ARBA00004651"/>
    </source>
</evidence>
<dbReference type="Pfam" id="PF02534">
    <property type="entry name" value="T4SS-DNA_transf"/>
    <property type="match status" value="1"/>
</dbReference>
<comment type="similarity">
    <text evidence="2">Belongs to the VirD4/TraG family.</text>
</comment>
<organism evidence="7 8">
    <name type="scientific">Sinanaerobacter chloroacetimidivorans</name>
    <dbReference type="NCBI Taxonomy" id="2818044"/>
    <lineage>
        <taxon>Bacteria</taxon>
        <taxon>Bacillati</taxon>
        <taxon>Bacillota</taxon>
        <taxon>Clostridia</taxon>
        <taxon>Peptostreptococcales</taxon>
        <taxon>Anaerovoracaceae</taxon>
        <taxon>Sinanaerobacter</taxon>
    </lineage>
</organism>
<dbReference type="Proteomes" id="UP000675664">
    <property type="component" value="Unassembled WGS sequence"/>
</dbReference>
<evidence type="ECO:0000256" key="3">
    <source>
        <dbReference type="ARBA" id="ARBA00022475"/>
    </source>
</evidence>
<comment type="subcellular location">
    <subcellularLocation>
        <location evidence="1">Cell membrane</location>
        <topology evidence="1">Multi-pass membrane protein</topology>
    </subcellularLocation>
</comment>
<dbReference type="NCBIfam" id="NF045973">
    <property type="entry name" value="conju_CD1115"/>
    <property type="match status" value="1"/>
</dbReference>
<dbReference type="Gene3D" id="3.40.50.300">
    <property type="entry name" value="P-loop containing nucleotide triphosphate hydrolases"/>
    <property type="match status" value="1"/>
</dbReference>
<keyword evidence="3" id="KW-1003">Cell membrane</keyword>
<dbReference type="InterPro" id="IPR051539">
    <property type="entry name" value="T4SS-coupling_protein"/>
</dbReference>
<reference evidence="7" key="2">
    <citation type="submission" date="2021-04" db="EMBL/GenBank/DDBJ databases">
        <authorList>
            <person name="Liu J."/>
        </authorList>
    </citation>
    <scope>NUCLEOTIDE SEQUENCE</scope>
    <source>
        <strain evidence="7">BAD-6</strain>
    </source>
</reference>
<evidence type="ECO:0000256" key="2">
    <source>
        <dbReference type="ARBA" id="ARBA00008806"/>
    </source>
</evidence>
<dbReference type="PANTHER" id="PTHR37937">
    <property type="entry name" value="CONJUGATIVE TRANSFER: DNA TRANSPORT"/>
    <property type="match status" value="1"/>
</dbReference>